<organism evidence="1 2">
    <name type="scientific">Marchantia polymorpha</name>
    <name type="common">Common liverwort</name>
    <name type="synonym">Marchantia aquatica</name>
    <dbReference type="NCBI Taxonomy" id="3197"/>
    <lineage>
        <taxon>Eukaryota</taxon>
        <taxon>Viridiplantae</taxon>
        <taxon>Streptophyta</taxon>
        <taxon>Embryophyta</taxon>
        <taxon>Marchantiophyta</taxon>
        <taxon>Marchantiopsida</taxon>
        <taxon>Marchantiidae</taxon>
        <taxon>Marchantiales</taxon>
        <taxon>Marchantiaceae</taxon>
        <taxon>Marchantia</taxon>
    </lineage>
</organism>
<dbReference type="AlphaFoldDB" id="A0A2R6WMU5"/>
<sequence>MFAQSVTALSPHNLHLLVTGNMVLKVTVAAEYHKQKWLPPKRHGSFLSYEQESRTSLFIGQASRMKLEIQCDANIEATAARERGRG</sequence>
<name>A0A2R6WMU5_MARPO</name>
<dbReference type="Proteomes" id="UP000244005">
    <property type="component" value="Unassembled WGS sequence"/>
</dbReference>
<dbReference type="Gramene" id="Mp5g18900.1">
    <property type="protein sequence ID" value="Mp5g18900.1.cds"/>
    <property type="gene ID" value="Mp5g18900"/>
</dbReference>
<gene>
    <name evidence="1" type="ORF">MARPO_0073s0052</name>
</gene>
<proteinExistence type="predicted"/>
<accession>A0A2R6WMU5</accession>
<keyword evidence="2" id="KW-1185">Reference proteome</keyword>
<reference evidence="2" key="1">
    <citation type="journal article" date="2017" name="Cell">
        <title>Insights into land plant evolution garnered from the Marchantia polymorpha genome.</title>
        <authorList>
            <person name="Bowman J.L."/>
            <person name="Kohchi T."/>
            <person name="Yamato K.T."/>
            <person name="Jenkins J."/>
            <person name="Shu S."/>
            <person name="Ishizaki K."/>
            <person name="Yamaoka S."/>
            <person name="Nishihama R."/>
            <person name="Nakamura Y."/>
            <person name="Berger F."/>
            <person name="Adam C."/>
            <person name="Aki S.S."/>
            <person name="Althoff F."/>
            <person name="Araki T."/>
            <person name="Arteaga-Vazquez M.A."/>
            <person name="Balasubrmanian S."/>
            <person name="Barry K."/>
            <person name="Bauer D."/>
            <person name="Boehm C.R."/>
            <person name="Briginshaw L."/>
            <person name="Caballero-Perez J."/>
            <person name="Catarino B."/>
            <person name="Chen F."/>
            <person name="Chiyoda S."/>
            <person name="Chovatia M."/>
            <person name="Davies K.M."/>
            <person name="Delmans M."/>
            <person name="Demura T."/>
            <person name="Dierschke T."/>
            <person name="Dolan L."/>
            <person name="Dorantes-Acosta A.E."/>
            <person name="Eklund D.M."/>
            <person name="Florent S.N."/>
            <person name="Flores-Sandoval E."/>
            <person name="Fujiyama A."/>
            <person name="Fukuzawa H."/>
            <person name="Galik B."/>
            <person name="Grimanelli D."/>
            <person name="Grimwood J."/>
            <person name="Grossniklaus U."/>
            <person name="Hamada T."/>
            <person name="Haseloff J."/>
            <person name="Hetherington A.J."/>
            <person name="Higo A."/>
            <person name="Hirakawa Y."/>
            <person name="Hundley H.N."/>
            <person name="Ikeda Y."/>
            <person name="Inoue K."/>
            <person name="Inoue S.I."/>
            <person name="Ishida S."/>
            <person name="Jia Q."/>
            <person name="Kakita M."/>
            <person name="Kanazawa T."/>
            <person name="Kawai Y."/>
            <person name="Kawashima T."/>
            <person name="Kennedy M."/>
            <person name="Kinose K."/>
            <person name="Kinoshita T."/>
            <person name="Kohara Y."/>
            <person name="Koide E."/>
            <person name="Komatsu K."/>
            <person name="Kopischke S."/>
            <person name="Kubo M."/>
            <person name="Kyozuka J."/>
            <person name="Lagercrantz U."/>
            <person name="Lin S.S."/>
            <person name="Lindquist E."/>
            <person name="Lipzen A.M."/>
            <person name="Lu C.W."/>
            <person name="De Luna E."/>
            <person name="Martienssen R.A."/>
            <person name="Minamino N."/>
            <person name="Mizutani M."/>
            <person name="Mizutani M."/>
            <person name="Mochizuki N."/>
            <person name="Monte I."/>
            <person name="Mosher R."/>
            <person name="Nagasaki H."/>
            <person name="Nakagami H."/>
            <person name="Naramoto S."/>
            <person name="Nishitani K."/>
            <person name="Ohtani M."/>
            <person name="Okamoto T."/>
            <person name="Okumura M."/>
            <person name="Phillips J."/>
            <person name="Pollak B."/>
            <person name="Reinders A."/>
            <person name="Rovekamp M."/>
            <person name="Sano R."/>
            <person name="Sawa S."/>
            <person name="Schmid M.W."/>
            <person name="Shirakawa M."/>
            <person name="Solano R."/>
            <person name="Spunde A."/>
            <person name="Suetsugu N."/>
            <person name="Sugano S."/>
            <person name="Sugiyama A."/>
            <person name="Sun R."/>
            <person name="Suzuki Y."/>
            <person name="Takenaka M."/>
            <person name="Takezawa D."/>
            <person name="Tomogane H."/>
            <person name="Tsuzuki M."/>
            <person name="Ueda T."/>
            <person name="Umeda M."/>
            <person name="Ward J.M."/>
            <person name="Watanabe Y."/>
            <person name="Yazaki K."/>
            <person name="Yokoyama R."/>
            <person name="Yoshitake Y."/>
            <person name="Yotsui I."/>
            <person name="Zachgo S."/>
            <person name="Schmutz J."/>
        </authorList>
    </citation>
    <scope>NUCLEOTIDE SEQUENCE [LARGE SCALE GENOMIC DNA]</scope>
    <source>
        <strain evidence="2">Tak-1</strain>
    </source>
</reference>
<dbReference type="EMBL" id="KZ772745">
    <property type="protein sequence ID" value="PTQ35178.1"/>
    <property type="molecule type" value="Genomic_DNA"/>
</dbReference>
<evidence type="ECO:0000313" key="1">
    <source>
        <dbReference type="EMBL" id="PTQ35178.1"/>
    </source>
</evidence>
<protein>
    <submittedName>
        <fullName evidence="1">Uncharacterized protein</fullName>
    </submittedName>
</protein>
<evidence type="ECO:0000313" key="2">
    <source>
        <dbReference type="Proteomes" id="UP000244005"/>
    </source>
</evidence>